<dbReference type="PANTHER" id="PTHR30483">
    <property type="entry name" value="LEUCINE-SPECIFIC-BINDING PROTEIN"/>
    <property type="match status" value="1"/>
</dbReference>
<dbReference type="InterPro" id="IPR051010">
    <property type="entry name" value="BCAA_transport"/>
</dbReference>
<feature type="compositionally biased region" description="Basic and acidic residues" evidence="4">
    <location>
        <begin position="11"/>
        <end position="21"/>
    </location>
</feature>
<feature type="region of interest" description="Disordered" evidence="4">
    <location>
        <begin position="1"/>
        <end position="21"/>
    </location>
</feature>
<dbReference type="InterPro" id="IPR022478">
    <property type="entry name" value="ABC_transptr_sub-bd_PQQ"/>
</dbReference>
<organism evidence="6 7">
    <name type="scientific">Thalassococcus profundi</name>
    <dbReference type="NCBI Taxonomy" id="2282382"/>
    <lineage>
        <taxon>Bacteria</taxon>
        <taxon>Pseudomonadati</taxon>
        <taxon>Pseudomonadota</taxon>
        <taxon>Alphaproteobacteria</taxon>
        <taxon>Rhodobacterales</taxon>
        <taxon>Roseobacteraceae</taxon>
        <taxon>Thalassococcus</taxon>
    </lineage>
</organism>
<sequence>MLQRYRLGRKSASDTFERASENRGREETLNRFWTVLAAAVLALSVAQTAAALDVRTAVLRIDYPQLAPISRYDLVPEDAGFAGAQLGLEDNATTGQFLGHTFENETVTTTPEEADAAFDALLADGHTLIVVMANAEDLLRLADRAGDGVLVVNATAVDNGLRGDQCRANVLHVAPSNAMLADAVAQYAVWKKWPRWFLIHGSNPPDQALADAYRASATKFGAQITEEREFEDTGGSRRTDSGHVLVQRQLPVFTQEAEEHDIVVTADRSDVFAPYVPYHLWTPRPTMGSSGLRPVTFHASHEAWGATQFQRRFEELTGRYVREDDYQVWLSLRVIGEAVTRASTVDPAELRDYILGDAFELAAFKGVAVTFRPWNGQLRQPILLYDGRITVSVSPQDGFLHQTSPLDTIGIDQPESTCTAFN</sequence>
<dbReference type="NCBIfam" id="TIGR03863">
    <property type="entry name" value="PQQ_ABC_bind"/>
    <property type="match status" value="1"/>
</dbReference>
<dbReference type="Pfam" id="PF13458">
    <property type="entry name" value="Peripla_BP_6"/>
    <property type="match status" value="1"/>
</dbReference>
<evidence type="ECO:0000256" key="4">
    <source>
        <dbReference type="SAM" id="MobiDB-lite"/>
    </source>
</evidence>
<dbReference type="PANTHER" id="PTHR30483:SF6">
    <property type="entry name" value="PERIPLASMIC BINDING PROTEIN OF ABC TRANSPORTER FOR NATURAL AMINO ACIDS"/>
    <property type="match status" value="1"/>
</dbReference>
<accession>A0A369TI58</accession>
<feature type="domain" description="Leucine-binding protein" evidence="5">
    <location>
        <begin position="81"/>
        <end position="230"/>
    </location>
</feature>
<proteinExistence type="inferred from homology"/>
<dbReference type="AlphaFoldDB" id="A0A369TI58"/>
<dbReference type="OrthoDB" id="5341635at2"/>
<evidence type="ECO:0000313" key="7">
    <source>
        <dbReference type="Proteomes" id="UP000253977"/>
    </source>
</evidence>
<dbReference type="InterPro" id="IPR028081">
    <property type="entry name" value="Leu-bd"/>
</dbReference>
<keyword evidence="3" id="KW-0029">Amino-acid transport</keyword>
<keyword evidence="3" id="KW-0813">Transport</keyword>
<dbReference type="Gene3D" id="3.40.50.2300">
    <property type="match status" value="2"/>
</dbReference>
<dbReference type="GO" id="GO:0006865">
    <property type="term" value="P:amino acid transport"/>
    <property type="evidence" value="ECO:0007669"/>
    <property type="project" value="UniProtKB-KW"/>
</dbReference>
<comment type="similarity">
    <text evidence="1">Belongs to the leucine-binding protein family.</text>
</comment>
<dbReference type="SUPFAM" id="SSF53822">
    <property type="entry name" value="Periplasmic binding protein-like I"/>
    <property type="match status" value="1"/>
</dbReference>
<comment type="caution">
    <text evidence="6">The sequence shown here is derived from an EMBL/GenBank/DDBJ whole genome shotgun (WGS) entry which is preliminary data.</text>
</comment>
<gene>
    <name evidence="6" type="ORF">DU478_22080</name>
</gene>
<reference evidence="6 7" key="1">
    <citation type="submission" date="2018-07" db="EMBL/GenBank/DDBJ databases">
        <title>Thalassococcus profundi sp. nov., a marine bacterium isolated from deep seawater of Okinawa Trough.</title>
        <authorList>
            <person name="Yu M."/>
        </authorList>
    </citation>
    <scope>NUCLEOTIDE SEQUENCE [LARGE SCALE GENOMIC DNA]</scope>
    <source>
        <strain evidence="6 7">WRAS1</strain>
    </source>
</reference>
<name>A0A369TI58_9RHOB</name>
<evidence type="ECO:0000256" key="3">
    <source>
        <dbReference type="ARBA" id="ARBA00022970"/>
    </source>
</evidence>
<protein>
    <submittedName>
        <fullName evidence="6">Branched-chain amino acid ABC transporter substrate-binding protein</fullName>
    </submittedName>
</protein>
<dbReference type="EMBL" id="QPMK01000031">
    <property type="protein sequence ID" value="RDD64075.1"/>
    <property type="molecule type" value="Genomic_DNA"/>
</dbReference>
<keyword evidence="2" id="KW-0732">Signal</keyword>
<dbReference type="InterPro" id="IPR028082">
    <property type="entry name" value="Peripla_BP_I"/>
</dbReference>
<dbReference type="CDD" id="cd06268">
    <property type="entry name" value="PBP1_ABC_transporter_LIVBP-like"/>
    <property type="match status" value="1"/>
</dbReference>
<keyword evidence="7" id="KW-1185">Reference proteome</keyword>
<evidence type="ECO:0000256" key="2">
    <source>
        <dbReference type="ARBA" id="ARBA00022729"/>
    </source>
</evidence>
<evidence type="ECO:0000259" key="5">
    <source>
        <dbReference type="Pfam" id="PF13458"/>
    </source>
</evidence>
<dbReference type="Proteomes" id="UP000253977">
    <property type="component" value="Unassembled WGS sequence"/>
</dbReference>
<evidence type="ECO:0000313" key="6">
    <source>
        <dbReference type="EMBL" id="RDD64075.1"/>
    </source>
</evidence>
<evidence type="ECO:0000256" key="1">
    <source>
        <dbReference type="ARBA" id="ARBA00010062"/>
    </source>
</evidence>